<keyword evidence="4" id="KW-1185">Reference proteome</keyword>
<evidence type="ECO:0000256" key="2">
    <source>
        <dbReference type="SAM" id="Phobius"/>
    </source>
</evidence>
<keyword evidence="2" id="KW-1133">Transmembrane helix</keyword>
<dbReference type="AlphaFoldDB" id="A0A842HG28"/>
<dbReference type="RefSeq" id="WP_185675954.1">
    <property type="nucleotide sequence ID" value="NZ_JACHVB010000035.1"/>
</dbReference>
<evidence type="ECO:0000313" key="4">
    <source>
        <dbReference type="Proteomes" id="UP000546464"/>
    </source>
</evidence>
<dbReference type="EMBL" id="JACHVB010000035">
    <property type="protein sequence ID" value="MBC2594988.1"/>
    <property type="molecule type" value="Genomic_DNA"/>
</dbReference>
<keyword evidence="2" id="KW-0812">Transmembrane</keyword>
<keyword evidence="2" id="KW-0472">Membrane</keyword>
<dbReference type="Proteomes" id="UP000546464">
    <property type="component" value="Unassembled WGS sequence"/>
</dbReference>
<name>A0A842HG28_9BACT</name>
<evidence type="ECO:0000256" key="1">
    <source>
        <dbReference type="SAM" id="Coils"/>
    </source>
</evidence>
<organism evidence="3 4">
    <name type="scientific">Ruficoccus amylovorans</name>
    <dbReference type="NCBI Taxonomy" id="1804625"/>
    <lineage>
        <taxon>Bacteria</taxon>
        <taxon>Pseudomonadati</taxon>
        <taxon>Verrucomicrobiota</taxon>
        <taxon>Opitutia</taxon>
        <taxon>Puniceicoccales</taxon>
        <taxon>Cerasicoccaceae</taxon>
        <taxon>Ruficoccus</taxon>
    </lineage>
</organism>
<sequence length="231" mass="26686">MSDSDADFIRQHPEYFEAHGSYLVLRHDLSPLMEKYARAIDSEEFERLRQQVEAIHQQERTGLQQQLDDLRQQHQNATARQLQLQNNLHSLDRAIAQTHYAARLSSLSTLEDMTGKWYRSPTLCLTIDIFGLIMLYIGLIMGTTISLSSTVLGIACIGLGFTLYEQPASFRKIPSMNRFGTMSPLDRENMDKITRIKRITLVEELRNEQKRVRFLNSQIEAYENALHQLDA</sequence>
<evidence type="ECO:0000313" key="3">
    <source>
        <dbReference type="EMBL" id="MBC2594988.1"/>
    </source>
</evidence>
<keyword evidence="1" id="KW-0175">Coiled coil</keyword>
<feature type="transmembrane region" description="Helical" evidence="2">
    <location>
        <begin position="122"/>
        <end position="139"/>
    </location>
</feature>
<proteinExistence type="predicted"/>
<feature type="coiled-coil region" evidence="1">
    <location>
        <begin position="53"/>
        <end position="87"/>
    </location>
</feature>
<protein>
    <submittedName>
        <fullName evidence="3">Uncharacterized protein</fullName>
    </submittedName>
</protein>
<reference evidence="3 4" key="1">
    <citation type="submission" date="2020-07" db="EMBL/GenBank/DDBJ databases">
        <authorList>
            <person name="Feng X."/>
        </authorList>
    </citation>
    <scope>NUCLEOTIDE SEQUENCE [LARGE SCALE GENOMIC DNA]</scope>
    <source>
        <strain evidence="3 4">JCM31066</strain>
    </source>
</reference>
<comment type="caution">
    <text evidence="3">The sequence shown here is derived from an EMBL/GenBank/DDBJ whole genome shotgun (WGS) entry which is preliminary data.</text>
</comment>
<accession>A0A842HG28</accession>
<gene>
    <name evidence="3" type="ORF">H5P28_12040</name>
</gene>